<name>A0A9I9DAS3_CUCME</name>
<reference evidence="1" key="1">
    <citation type="submission" date="2023-03" db="UniProtKB">
        <authorList>
            <consortium name="EnsemblPlants"/>
        </authorList>
    </citation>
    <scope>IDENTIFICATION</scope>
</reference>
<accession>A0A9I9DAS3</accession>
<evidence type="ECO:0000313" key="1">
    <source>
        <dbReference type="EnsemblPlants" id="MELO3C015899.2.1"/>
    </source>
</evidence>
<protein>
    <submittedName>
        <fullName evidence="1">Uncharacterized protein</fullName>
    </submittedName>
</protein>
<dbReference type="AlphaFoldDB" id="A0A9I9DAS3"/>
<sequence>MIFPKEGIHLQRKIERLTAYKKQKSEALGRPELNSRPTMNDISSAWLRLADDHESESYNNGHQKSHKIQSSTTIIIIRATKLPHQIYRKERTFFPTKPQIEPLESISSN</sequence>
<dbReference type="Gramene" id="MELO3C015899.2.1">
    <property type="protein sequence ID" value="MELO3C015899.2.1"/>
    <property type="gene ID" value="MELO3C015899.2"/>
</dbReference>
<proteinExistence type="predicted"/>
<organism evidence="1">
    <name type="scientific">Cucumis melo</name>
    <name type="common">Muskmelon</name>
    <dbReference type="NCBI Taxonomy" id="3656"/>
    <lineage>
        <taxon>Eukaryota</taxon>
        <taxon>Viridiplantae</taxon>
        <taxon>Streptophyta</taxon>
        <taxon>Embryophyta</taxon>
        <taxon>Tracheophyta</taxon>
        <taxon>Spermatophyta</taxon>
        <taxon>Magnoliopsida</taxon>
        <taxon>eudicotyledons</taxon>
        <taxon>Gunneridae</taxon>
        <taxon>Pentapetalae</taxon>
        <taxon>rosids</taxon>
        <taxon>fabids</taxon>
        <taxon>Cucurbitales</taxon>
        <taxon>Cucurbitaceae</taxon>
        <taxon>Benincaseae</taxon>
        <taxon>Cucumis</taxon>
    </lineage>
</organism>
<dbReference type="EnsemblPlants" id="MELO3C015899.2.1">
    <property type="protein sequence ID" value="MELO3C015899.2.1"/>
    <property type="gene ID" value="MELO3C015899.2"/>
</dbReference>